<comment type="caution">
    <text evidence="1">The sequence shown here is derived from an EMBL/GenBank/DDBJ whole genome shotgun (WGS) entry which is preliminary data.</text>
</comment>
<reference evidence="1 2" key="1">
    <citation type="submission" date="2023-03" db="EMBL/GenBank/DDBJ databases">
        <title>High-quality genome of Scylla paramamosain provides insights in environmental adaptation.</title>
        <authorList>
            <person name="Zhang L."/>
        </authorList>
    </citation>
    <scope>NUCLEOTIDE SEQUENCE [LARGE SCALE GENOMIC DNA]</scope>
    <source>
        <strain evidence="1">LZ_2023a</strain>
        <tissue evidence="1">Muscle</tissue>
    </source>
</reference>
<dbReference type="EMBL" id="JARAKH010001899">
    <property type="protein sequence ID" value="KAK8372483.1"/>
    <property type="molecule type" value="Genomic_DNA"/>
</dbReference>
<organism evidence="1 2">
    <name type="scientific">Scylla paramamosain</name>
    <name type="common">Mud crab</name>
    <dbReference type="NCBI Taxonomy" id="85552"/>
    <lineage>
        <taxon>Eukaryota</taxon>
        <taxon>Metazoa</taxon>
        <taxon>Ecdysozoa</taxon>
        <taxon>Arthropoda</taxon>
        <taxon>Crustacea</taxon>
        <taxon>Multicrustacea</taxon>
        <taxon>Malacostraca</taxon>
        <taxon>Eumalacostraca</taxon>
        <taxon>Eucarida</taxon>
        <taxon>Decapoda</taxon>
        <taxon>Pleocyemata</taxon>
        <taxon>Brachyura</taxon>
        <taxon>Eubrachyura</taxon>
        <taxon>Portunoidea</taxon>
        <taxon>Portunidae</taxon>
        <taxon>Portuninae</taxon>
        <taxon>Scylla</taxon>
    </lineage>
</organism>
<sequence>MMNFVIPLAIQIASDICSVLSKVTVFPPYTELTADHKGPLGSAYAFSKPKAQAVKISNSSFILQFASARFVNNFLSEARSRKTRAADGQLKDIESGSPNNVLDLMEVLPNTDVSDITEIPSVFERDDQTLPCDHTLRFRTATGFNKMS</sequence>
<dbReference type="AlphaFoldDB" id="A0AAW0SBJ6"/>
<evidence type="ECO:0000313" key="1">
    <source>
        <dbReference type="EMBL" id="KAK8372483.1"/>
    </source>
</evidence>
<protein>
    <submittedName>
        <fullName evidence="1">Uncharacterized protein</fullName>
    </submittedName>
</protein>
<name>A0AAW0SBJ6_SCYPA</name>
<gene>
    <name evidence="1" type="ORF">O3P69_010957</name>
</gene>
<dbReference type="Proteomes" id="UP001487740">
    <property type="component" value="Unassembled WGS sequence"/>
</dbReference>
<accession>A0AAW0SBJ6</accession>
<keyword evidence="2" id="KW-1185">Reference proteome</keyword>
<evidence type="ECO:0000313" key="2">
    <source>
        <dbReference type="Proteomes" id="UP001487740"/>
    </source>
</evidence>
<proteinExistence type="predicted"/>